<sequence length="72" mass="8344">MPMKRLVKLILSGKSSKLSDCTSFEIKKEESDMVFGGFREYKPPIYDPEQQENRQFKTTELLSDISQPNIKS</sequence>
<evidence type="ECO:0000313" key="1">
    <source>
        <dbReference type="EMBL" id="SKC99210.1"/>
    </source>
</evidence>
<keyword evidence="2" id="KW-1185">Reference proteome</keyword>
<evidence type="ECO:0000313" key="2">
    <source>
        <dbReference type="Proteomes" id="UP000190166"/>
    </source>
</evidence>
<dbReference type="STRING" id="393003.SAMN05660461_1406"/>
<dbReference type="EMBL" id="FUZZ01000001">
    <property type="protein sequence ID" value="SKC99210.1"/>
    <property type="molecule type" value="Genomic_DNA"/>
</dbReference>
<name>A0A1T5NF90_9BACT</name>
<gene>
    <name evidence="1" type="ORF">SAMN05660461_1406</name>
</gene>
<proteinExistence type="predicted"/>
<organism evidence="1 2">
    <name type="scientific">Chitinophaga ginsengisegetis</name>
    <dbReference type="NCBI Taxonomy" id="393003"/>
    <lineage>
        <taxon>Bacteria</taxon>
        <taxon>Pseudomonadati</taxon>
        <taxon>Bacteroidota</taxon>
        <taxon>Chitinophagia</taxon>
        <taxon>Chitinophagales</taxon>
        <taxon>Chitinophagaceae</taxon>
        <taxon>Chitinophaga</taxon>
    </lineage>
</organism>
<dbReference type="AlphaFoldDB" id="A0A1T5NF90"/>
<protein>
    <submittedName>
        <fullName evidence="1">Uncharacterized protein</fullName>
    </submittedName>
</protein>
<accession>A0A1T5NF90</accession>
<reference evidence="1 2" key="1">
    <citation type="submission" date="2017-02" db="EMBL/GenBank/DDBJ databases">
        <authorList>
            <person name="Peterson S.W."/>
        </authorList>
    </citation>
    <scope>NUCLEOTIDE SEQUENCE [LARGE SCALE GENOMIC DNA]</scope>
    <source>
        <strain evidence="1 2">DSM 18108</strain>
    </source>
</reference>
<dbReference type="Proteomes" id="UP000190166">
    <property type="component" value="Unassembled WGS sequence"/>
</dbReference>